<protein>
    <submittedName>
        <fullName evidence="1">AAA family ATPase</fullName>
    </submittedName>
</protein>
<sequence>MDILIRTYKRRLADVNTRFHRFLFSEIDWEQPLIGIMGQRGVGKTTMMMQRIKAMDPTGEKSFYVSLDNIWFANHSLIELAENMLDRGVSHLYLDEVHRLIGWEQQVKNLYDSYPELHVVFTSSSLLEIDHSIGDLSRRVSMHTLPGLSFREFLMFERYDIPQRLDLSDVLFSHEKIAASISSVIDVLPMFRKYMEKGYYPFYKSMKTDDYYSRLVQSVSTVIEYDIPAVEKKIEYETLIKAKRLVAIVSASLPYIPNMSTLAGLMGSNRSQLLKLFDLLDRAGIIRQLFMSVGGPKALVKPQKILLDNSSLMYALGTPQIGAARESTFASFLSVSHKVGFAKDGDFMVDGRYLFEVGGKGKGFAQIRNIPDSFVVADDIEFGFSNKIPLWLFGFLY</sequence>
<name>A0AC61RF44_9BACT</name>
<comment type="caution">
    <text evidence="1">The sequence shown here is derived from an EMBL/GenBank/DDBJ whole genome shotgun (WGS) entry which is preliminary data.</text>
</comment>
<evidence type="ECO:0000313" key="1">
    <source>
        <dbReference type="EMBL" id="TGY77633.1"/>
    </source>
</evidence>
<proteinExistence type="predicted"/>
<organism evidence="1 2">
    <name type="scientific">Lepagella muris</name>
    <dbReference type="NCBI Taxonomy" id="3032870"/>
    <lineage>
        <taxon>Bacteria</taxon>
        <taxon>Pseudomonadati</taxon>
        <taxon>Bacteroidota</taxon>
        <taxon>Bacteroidia</taxon>
        <taxon>Bacteroidales</taxon>
        <taxon>Muribaculaceae</taxon>
        <taxon>Lepagella</taxon>
    </lineage>
</organism>
<evidence type="ECO:0000313" key="2">
    <source>
        <dbReference type="Proteomes" id="UP000306319"/>
    </source>
</evidence>
<dbReference type="Proteomes" id="UP000306319">
    <property type="component" value="Unassembled WGS sequence"/>
</dbReference>
<gene>
    <name evidence="1" type="ORF">E5331_13725</name>
</gene>
<reference evidence="1" key="1">
    <citation type="submission" date="2019-04" db="EMBL/GenBank/DDBJ databases">
        <title>Microbes associate with the intestines of laboratory mice.</title>
        <authorList>
            <person name="Navarre W."/>
            <person name="Wong E."/>
            <person name="Huang K."/>
            <person name="Tropini C."/>
            <person name="Ng K."/>
            <person name="Yu B."/>
        </authorList>
    </citation>
    <scope>NUCLEOTIDE SEQUENCE</scope>
    <source>
        <strain evidence="1">NM04_E33</strain>
    </source>
</reference>
<keyword evidence="2" id="KW-1185">Reference proteome</keyword>
<accession>A0AC61RF44</accession>
<dbReference type="EMBL" id="SRYB01000022">
    <property type="protein sequence ID" value="TGY77633.1"/>
    <property type="molecule type" value="Genomic_DNA"/>
</dbReference>